<keyword evidence="2" id="KW-1185">Reference proteome</keyword>
<reference evidence="1 2" key="1">
    <citation type="submission" date="2021-06" db="EMBL/GenBank/DDBJ databases">
        <title>Caerostris darwini draft genome.</title>
        <authorList>
            <person name="Kono N."/>
            <person name="Arakawa K."/>
        </authorList>
    </citation>
    <scope>NUCLEOTIDE SEQUENCE [LARGE SCALE GENOMIC DNA]</scope>
</reference>
<organism evidence="1 2">
    <name type="scientific">Caerostris darwini</name>
    <dbReference type="NCBI Taxonomy" id="1538125"/>
    <lineage>
        <taxon>Eukaryota</taxon>
        <taxon>Metazoa</taxon>
        <taxon>Ecdysozoa</taxon>
        <taxon>Arthropoda</taxon>
        <taxon>Chelicerata</taxon>
        <taxon>Arachnida</taxon>
        <taxon>Araneae</taxon>
        <taxon>Araneomorphae</taxon>
        <taxon>Entelegynae</taxon>
        <taxon>Araneoidea</taxon>
        <taxon>Araneidae</taxon>
        <taxon>Caerostris</taxon>
    </lineage>
</organism>
<protein>
    <submittedName>
        <fullName evidence="1">Uncharacterized protein</fullName>
    </submittedName>
</protein>
<dbReference type="Proteomes" id="UP001054837">
    <property type="component" value="Unassembled WGS sequence"/>
</dbReference>
<dbReference type="AlphaFoldDB" id="A0AAV4R746"/>
<sequence length="124" mass="14046">MVSCNSHSSTFRNSSLNYDSTLSITMFVPCSLYISTRPESLLNQNFSVKSAETHYFLDLVACYLDKLIHTLLPFKKHTSKDWSACMELLIAESSSYSASRDSGPQYPKMIVNELTHNSIPLRKN</sequence>
<evidence type="ECO:0000313" key="1">
    <source>
        <dbReference type="EMBL" id="GIY17773.1"/>
    </source>
</evidence>
<evidence type="ECO:0000313" key="2">
    <source>
        <dbReference type="Proteomes" id="UP001054837"/>
    </source>
</evidence>
<dbReference type="EMBL" id="BPLQ01005833">
    <property type="protein sequence ID" value="GIY17773.1"/>
    <property type="molecule type" value="Genomic_DNA"/>
</dbReference>
<proteinExistence type="predicted"/>
<gene>
    <name evidence="1" type="ORF">CDAR_605871</name>
</gene>
<name>A0AAV4R746_9ARAC</name>
<comment type="caution">
    <text evidence="1">The sequence shown here is derived from an EMBL/GenBank/DDBJ whole genome shotgun (WGS) entry which is preliminary data.</text>
</comment>
<accession>A0AAV4R746</accession>